<reference evidence="1" key="1">
    <citation type="submission" date="2014-05" db="EMBL/GenBank/DDBJ databases">
        <title>The transcriptome of the halophilic microalga Tetraselmis sp. GSL018 isolated from the Great Salt Lake, Utah.</title>
        <authorList>
            <person name="Jinkerson R.E."/>
            <person name="D'Adamo S."/>
            <person name="Posewitz M.C."/>
        </authorList>
    </citation>
    <scope>NUCLEOTIDE SEQUENCE</scope>
    <source>
        <strain evidence="1">GSL018</strain>
    </source>
</reference>
<feature type="non-terminal residue" evidence="1">
    <location>
        <position position="1"/>
    </location>
</feature>
<protein>
    <submittedName>
        <fullName evidence="1">Uncharacterized protein</fullName>
    </submittedName>
</protein>
<gene>
    <name evidence="1" type="ORF">TSPGSL018_18981</name>
</gene>
<evidence type="ECO:0000313" key="1">
    <source>
        <dbReference type="EMBL" id="JAC76896.1"/>
    </source>
</evidence>
<name>A0A061S271_9CHLO</name>
<dbReference type="AlphaFoldDB" id="A0A061S271"/>
<sequence>GCPCSAIEYRQQTVRNTTQTKTMERFKVIGYGFPNLFSFIFARPTQFV</sequence>
<accession>A0A061S271</accession>
<organism evidence="1">
    <name type="scientific">Tetraselmis sp. GSL018</name>
    <dbReference type="NCBI Taxonomy" id="582737"/>
    <lineage>
        <taxon>Eukaryota</taxon>
        <taxon>Viridiplantae</taxon>
        <taxon>Chlorophyta</taxon>
        <taxon>core chlorophytes</taxon>
        <taxon>Chlorodendrophyceae</taxon>
        <taxon>Chlorodendrales</taxon>
        <taxon>Chlorodendraceae</taxon>
        <taxon>Tetraselmis</taxon>
    </lineage>
</organism>
<proteinExistence type="predicted"/>
<dbReference type="EMBL" id="GBEZ01008656">
    <property type="protein sequence ID" value="JAC76896.1"/>
    <property type="molecule type" value="Transcribed_RNA"/>
</dbReference>